<dbReference type="PANTHER" id="PTHR26312">
    <property type="entry name" value="TETRATRICOPEPTIDE REPEAT PROTEIN 5"/>
    <property type="match status" value="1"/>
</dbReference>
<dbReference type="EMBL" id="JAAWWB010000019">
    <property type="protein sequence ID" value="KAG6759566.1"/>
    <property type="molecule type" value="Genomic_DNA"/>
</dbReference>
<gene>
    <name evidence="2" type="ORF">POTOM_036049</name>
</gene>
<proteinExistence type="predicted"/>
<dbReference type="AlphaFoldDB" id="A0A8X7YYT8"/>
<feature type="domain" description="Tetratricopeptide repeat protein 5 OB fold" evidence="1">
    <location>
        <begin position="295"/>
        <end position="405"/>
    </location>
</feature>
<comment type="caution">
    <text evidence="2">The sequence shown here is derived from an EMBL/GenBank/DDBJ whole genome shotgun (WGS) entry which is preliminary data.</text>
</comment>
<evidence type="ECO:0000313" key="3">
    <source>
        <dbReference type="Proteomes" id="UP000886885"/>
    </source>
</evidence>
<keyword evidence="3" id="KW-1185">Reference proteome</keyword>
<sequence>MGERKMSSGSRLVKEGEGEGEDIWAKATKAADDLYILRDTYFPPNPLDKISKLQSQSDLSLNLLDSIPLEYRKSPVQRATYEYLKGKLLDVVPEYNKEAEDHLSKAVKLNPSLADAWLCLGNCIWKKGDLPSAKNCFNLALSKGANKKILCSENQAQIVEESIQHAKDAITLDVKDGNSWYNLGNACLTSFFVTGAWDHSKLLQSLKAYQNAVNHYLENYERALSGFEAAALKDPSLNATEEVQKMINLLDKLENLLRGQARTKRLASLASSLAAVNCKLPDSFVFFLDVNSSYIRASVDQLSEGLNRAVAIVGKVLFFVKQENATPLYYLVCDSNQICFVLSVYGMRNDAIKEGDQLTLLEPYYHYVDFSWKGKHYNFKSVRVDFTEQVLVNGKVLSSHHAVRSSIYAQHKP</sequence>
<evidence type="ECO:0000259" key="1">
    <source>
        <dbReference type="Pfam" id="PF16669"/>
    </source>
</evidence>
<name>A0A8X7YYT8_POPTO</name>
<dbReference type="Proteomes" id="UP000886885">
    <property type="component" value="Chromosome 10A"/>
</dbReference>
<protein>
    <recommendedName>
        <fullName evidence="1">Tetratricopeptide repeat protein 5 OB fold domain-containing protein</fullName>
    </recommendedName>
</protein>
<dbReference type="OrthoDB" id="423589at2759"/>
<dbReference type="Pfam" id="PF16669">
    <property type="entry name" value="TTC5_OB"/>
    <property type="match status" value="1"/>
</dbReference>
<evidence type="ECO:0000313" key="2">
    <source>
        <dbReference type="EMBL" id="KAG6759566.1"/>
    </source>
</evidence>
<dbReference type="InterPro" id="IPR032076">
    <property type="entry name" value="TTC5_OB"/>
</dbReference>
<accession>A0A8X7YYT8</accession>
<organism evidence="2 3">
    <name type="scientific">Populus tomentosa</name>
    <name type="common">Chinese white poplar</name>
    <dbReference type="NCBI Taxonomy" id="118781"/>
    <lineage>
        <taxon>Eukaryota</taxon>
        <taxon>Viridiplantae</taxon>
        <taxon>Streptophyta</taxon>
        <taxon>Embryophyta</taxon>
        <taxon>Tracheophyta</taxon>
        <taxon>Spermatophyta</taxon>
        <taxon>Magnoliopsida</taxon>
        <taxon>eudicotyledons</taxon>
        <taxon>Gunneridae</taxon>
        <taxon>Pentapetalae</taxon>
        <taxon>rosids</taxon>
        <taxon>fabids</taxon>
        <taxon>Malpighiales</taxon>
        <taxon>Salicaceae</taxon>
        <taxon>Saliceae</taxon>
        <taxon>Populus</taxon>
    </lineage>
</organism>
<dbReference type="PANTHER" id="PTHR26312:SF194">
    <property type="entry name" value="OS01G0506200 PROTEIN"/>
    <property type="match status" value="1"/>
</dbReference>
<reference evidence="2" key="1">
    <citation type="journal article" date="2020" name="bioRxiv">
        <title>Hybrid origin of Populus tomentosa Carr. identified through genome sequencing and phylogenomic analysis.</title>
        <authorList>
            <person name="An X."/>
            <person name="Gao K."/>
            <person name="Chen Z."/>
            <person name="Li J."/>
            <person name="Yang X."/>
            <person name="Yang X."/>
            <person name="Zhou J."/>
            <person name="Guo T."/>
            <person name="Zhao T."/>
            <person name="Huang S."/>
            <person name="Miao D."/>
            <person name="Khan W.U."/>
            <person name="Rao P."/>
            <person name="Ye M."/>
            <person name="Lei B."/>
            <person name="Liao W."/>
            <person name="Wang J."/>
            <person name="Ji L."/>
            <person name="Li Y."/>
            <person name="Guo B."/>
            <person name="Mustafa N.S."/>
            <person name="Li S."/>
            <person name="Yun Q."/>
            <person name="Keller S.R."/>
            <person name="Mao J."/>
            <person name="Zhang R."/>
            <person name="Strauss S.H."/>
        </authorList>
    </citation>
    <scope>NUCLEOTIDE SEQUENCE</scope>
    <source>
        <strain evidence="2">GM15</strain>
        <tissue evidence="2">Leaf</tissue>
    </source>
</reference>